<reference evidence="4" key="1">
    <citation type="submission" date="2021-01" db="EMBL/GenBank/DDBJ databases">
        <authorList>
            <person name="Corre E."/>
            <person name="Pelletier E."/>
            <person name="Niang G."/>
            <person name="Scheremetjew M."/>
            <person name="Finn R."/>
            <person name="Kale V."/>
            <person name="Holt S."/>
            <person name="Cochrane G."/>
            <person name="Meng A."/>
            <person name="Brown T."/>
            <person name="Cohen L."/>
        </authorList>
    </citation>
    <scope>NUCLEOTIDE SEQUENCE</scope>
    <source>
        <strain evidence="4">CCMP 410</strain>
    </source>
</reference>
<proteinExistence type="predicted"/>
<dbReference type="PANTHER" id="PTHR24198">
    <property type="entry name" value="ANKYRIN REPEAT AND PROTEIN KINASE DOMAIN-CONTAINING PROTEIN"/>
    <property type="match status" value="1"/>
</dbReference>
<sequence length="289" mass="32692">MQADVDVVSASPNEITPLHIACTRGHLDIVQYLVDTGGANIEAETNRGRRTPLHLASQHGHKAIVEYLIDEGHQRQANIYAKDVHYDTPLDKALKDARYGVVDVLLRRMSSIDERTLQLLAWNKCRHWGIKRIALEKYAIGCGLGVAYQRNPIHIIFSHYSFHLSFVDRSFVEECVEHFPRSALLSSLDDQGRLLIHVVLTSACNKVNCPSSLELLLEREPRFAVARDPVTGLYPHETIVKRGILAATNDTTTRDDSSLGKWRLRWLDVVYTSFRCDPQQVLQTRFGVG</sequence>
<dbReference type="PROSITE" id="PS50088">
    <property type="entry name" value="ANK_REPEAT"/>
    <property type="match status" value="2"/>
</dbReference>
<evidence type="ECO:0000256" key="3">
    <source>
        <dbReference type="PROSITE-ProRule" id="PRU00023"/>
    </source>
</evidence>
<protein>
    <submittedName>
        <fullName evidence="4">Uncharacterized protein</fullName>
    </submittedName>
</protein>
<accession>A0A7S1VUF9</accession>
<gene>
    <name evidence="4" type="ORF">GOCE00092_LOCUS27471</name>
</gene>
<feature type="repeat" description="ANK" evidence="3">
    <location>
        <begin position="13"/>
        <end position="37"/>
    </location>
</feature>
<dbReference type="PANTHER" id="PTHR24198:SF165">
    <property type="entry name" value="ANKYRIN REPEAT-CONTAINING PROTEIN-RELATED"/>
    <property type="match status" value="1"/>
</dbReference>
<evidence type="ECO:0000256" key="2">
    <source>
        <dbReference type="ARBA" id="ARBA00023043"/>
    </source>
</evidence>
<organism evidence="4">
    <name type="scientific">Grammatophora oceanica</name>
    <dbReference type="NCBI Taxonomy" id="210454"/>
    <lineage>
        <taxon>Eukaryota</taxon>
        <taxon>Sar</taxon>
        <taxon>Stramenopiles</taxon>
        <taxon>Ochrophyta</taxon>
        <taxon>Bacillariophyta</taxon>
        <taxon>Fragilariophyceae</taxon>
        <taxon>Fragilariophycidae</taxon>
        <taxon>Rhabdonematales</taxon>
        <taxon>Grammatophoraceae</taxon>
        <taxon>Grammatophora</taxon>
    </lineage>
</organism>
<dbReference type="SMART" id="SM00248">
    <property type="entry name" value="ANK"/>
    <property type="match status" value="3"/>
</dbReference>
<dbReference type="Gene3D" id="1.25.40.20">
    <property type="entry name" value="Ankyrin repeat-containing domain"/>
    <property type="match status" value="1"/>
</dbReference>
<dbReference type="InterPro" id="IPR002110">
    <property type="entry name" value="Ankyrin_rpt"/>
</dbReference>
<evidence type="ECO:0000313" key="4">
    <source>
        <dbReference type="EMBL" id="CAD9311733.1"/>
    </source>
</evidence>
<dbReference type="Pfam" id="PF12796">
    <property type="entry name" value="Ank_2"/>
    <property type="match status" value="1"/>
</dbReference>
<dbReference type="SUPFAM" id="SSF48403">
    <property type="entry name" value="Ankyrin repeat"/>
    <property type="match status" value="1"/>
</dbReference>
<dbReference type="PROSITE" id="PS50297">
    <property type="entry name" value="ANK_REP_REGION"/>
    <property type="match status" value="2"/>
</dbReference>
<keyword evidence="1" id="KW-0677">Repeat</keyword>
<dbReference type="AlphaFoldDB" id="A0A7S1VUF9"/>
<name>A0A7S1VUF9_9STRA</name>
<keyword evidence="2 3" id="KW-0040">ANK repeat</keyword>
<dbReference type="InterPro" id="IPR036770">
    <property type="entry name" value="Ankyrin_rpt-contain_sf"/>
</dbReference>
<evidence type="ECO:0000256" key="1">
    <source>
        <dbReference type="ARBA" id="ARBA00022737"/>
    </source>
</evidence>
<dbReference type="EMBL" id="HBGK01052202">
    <property type="protein sequence ID" value="CAD9311733.1"/>
    <property type="molecule type" value="Transcribed_RNA"/>
</dbReference>
<feature type="repeat" description="ANK" evidence="3">
    <location>
        <begin position="48"/>
        <end position="72"/>
    </location>
</feature>